<dbReference type="RefSeq" id="WP_074059818.1">
    <property type="nucleotide sequence ID" value="NZ_CP017241.1"/>
</dbReference>
<dbReference type="NCBIfam" id="NF003766">
    <property type="entry name" value="PRK05362.1"/>
    <property type="match status" value="1"/>
</dbReference>
<dbReference type="InterPro" id="IPR024052">
    <property type="entry name" value="Phosphopentomutase_DeoB_cap_sf"/>
</dbReference>
<name>A0A1L5NZ21_RHIET</name>
<protein>
    <recommendedName>
        <fullName evidence="6 7">Phosphopentomutase</fullName>
        <ecNumber evidence="6 7">5.4.2.7</ecNumber>
    </recommendedName>
    <alternativeName>
        <fullName evidence="6">Phosphodeoxyribomutase</fullName>
    </alternativeName>
</protein>
<gene>
    <name evidence="6 9" type="primary">deoB</name>
    <name evidence="9" type="ORF">AM571_CH00231</name>
</gene>
<organism evidence="9 10">
    <name type="scientific">Rhizobium etli 8C-3</name>
    <dbReference type="NCBI Taxonomy" id="538025"/>
    <lineage>
        <taxon>Bacteria</taxon>
        <taxon>Pseudomonadati</taxon>
        <taxon>Pseudomonadota</taxon>
        <taxon>Alphaproteobacteria</taxon>
        <taxon>Hyphomicrobiales</taxon>
        <taxon>Rhizobiaceae</taxon>
        <taxon>Rhizobium/Agrobacterium group</taxon>
        <taxon>Rhizobium</taxon>
    </lineage>
</organism>
<evidence type="ECO:0000256" key="3">
    <source>
        <dbReference type="ARBA" id="ARBA00022723"/>
    </source>
</evidence>
<accession>A0A1L5NZ21</accession>
<comment type="subcellular location">
    <subcellularLocation>
        <location evidence="6">Cytoplasm</location>
    </subcellularLocation>
</comment>
<dbReference type="EC" id="5.4.2.7" evidence="6 7"/>
<dbReference type="Gene3D" id="3.40.720.10">
    <property type="entry name" value="Alkaline Phosphatase, subunit A"/>
    <property type="match status" value="1"/>
</dbReference>
<comment type="catalytic activity">
    <reaction evidence="6">
        <text>alpha-D-ribose 1-phosphate = D-ribose 5-phosphate</text>
        <dbReference type="Rhea" id="RHEA:18793"/>
        <dbReference type="ChEBI" id="CHEBI:57720"/>
        <dbReference type="ChEBI" id="CHEBI:78346"/>
        <dbReference type="EC" id="5.4.2.7"/>
    </reaction>
</comment>
<keyword evidence="4 6" id="KW-0464">Manganese</keyword>
<dbReference type="PANTHER" id="PTHR21110:SF0">
    <property type="entry name" value="PHOSPHOPENTOMUTASE"/>
    <property type="match status" value="1"/>
</dbReference>
<dbReference type="FunFam" id="3.30.70.1250:FF:000001">
    <property type="entry name" value="Phosphopentomutase"/>
    <property type="match status" value="1"/>
</dbReference>
<dbReference type="PIRSF" id="PIRSF001491">
    <property type="entry name" value="Ppentomutase"/>
    <property type="match status" value="1"/>
</dbReference>
<evidence type="ECO:0000256" key="6">
    <source>
        <dbReference type="HAMAP-Rule" id="MF_00740"/>
    </source>
</evidence>
<dbReference type="SUPFAM" id="SSF143856">
    <property type="entry name" value="DeoB insert domain-like"/>
    <property type="match status" value="1"/>
</dbReference>
<comment type="catalytic activity">
    <reaction evidence="6">
        <text>2-deoxy-alpha-D-ribose 1-phosphate = 2-deoxy-D-ribose 5-phosphate</text>
        <dbReference type="Rhea" id="RHEA:27658"/>
        <dbReference type="ChEBI" id="CHEBI:57259"/>
        <dbReference type="ChEBI" id="CHEBI:62877"/>
        <dbReference type="EC" id="5.4.2.7"/>
    </reaction>
</comment>
<dbReference type="InterPro" id="IPR010045">
    <property type="entry name" value="DeoB"/>
</dbReference>
<dbReference type="GO" id="GO:0006018">
    <property type="term" value="P:2-deoxyribose 1-phosphate catabolic process"/>
    <property type="evidence" value="ECO:0007669"/>
    <property type="project" value="UniProtKB-UniRule"/>
</dbReference>
<feature type="binding site" evidence="6">
    <location>
        <position position="346"/>
    </location>
    <ligand>
        <name>Mn(2+)</name>
        <dbReference type="ChEBI" id="CHEBI:29035"/>
        <label>1</label>
    </ligand>
</feature>
<dbReference type="Pfam" id="PF01676">
    <property type="entry name" value="Metalloenzyme"/>
    <property type="match status" value="1"/>
</dbReference>
<dbReference type="Gene3D" id="3.30.70.1250">
    <property type="entry name" value="Phosphopentomutase"/>
    <property type="match status" value="1"/>
</dbReference>
<comment type="pathway">
    <text evidence="6">Carbohydrate degradation; 2-deoxy-D-ribose 1-phosphate degradation; D-glyceraldehyde 3-phosphate and acetaldehyde from 2-deoxy-alpha-D-ribose 1-phosphate: step 1/2.</text>
</comment>
<feature type="binding site" evidence="6">
    <location>
        <position position="305"/>
    </location>
    <ligand>
        <name>Mn(2+)</name>
        <dbReference type="ChEBI" id="CHEBI:29035"/>
        <label>2</label>
    </ligand>
</feature>
<dbReference type="GO" id="GO:0009117">
    <property type="term" value="P:nucleotide metabolic process"/>
    <property type="evidence" value="ECO:0007669"/>
    <property type="project" value="UniProtKB-UniRule"/>
</dbReference>
<dbReference type="GO" id="GO:0000287">
    <property type="term" value="F:magnesium ion binding"/>
    <property type="evidence" value="ECO:0007669"/>
    <property type="project" value="UniProtKB-UniRule"/>
</dbReference>
<dbReference type="CDD" id="cd16009">
    <property type="entry name" value="PPM"/>
    <property type="match status" value="1"/>
</dbReference>
<comment type="function">
    <text evidence="6">Isomerase that catalyzes the conversion of deoxy-ribose 1-phosphate (dRib-1-P) and ribose 1-phosphate (Rib-1-P) to deoxy-ribose 5-phosphate (dRib-5-P) and ribose 5-phosphate (Rib-5-P), respectively.</text>
</comment>
<keyword evidence="3 6" id="KW-0479">Metal-binding</keyword>
<evidence type="ECO:0000313" key="10">
    <source>
        <dbReference type="Proteomes" id="UP000185109"/>
    </source>
</evidence>
<dbReference type="PANTHER" id="PTHR21110">
    <property type="entry name" value="PHOSPHOPENTOMUTASE"/>
    <property type="match status" value="1"/>
</dbReference>
<dbReference type="GO" id="GO:0005829">
    <property type="term" value="C:cytosol"/>
    <property type="evidence" value="ECO:0007669"/>
    <property type="project" value="TreeGrafter"/>
</dbReference>
<dbReference type="HAMAP" id="MF_00740">
    <property type="entry name" value="Phosphopentomut"/>
    <property type="match status" value="1"/>
</dbReference>
<evidence type="ECO:0000259" key="8">
    <source>
        <dbReference type="Pfam" id="PF01676"/>
    </source>
</evidence>
<dbReference type="GO" id="GO:0043094">
    <property type="term" value="P:metabolic compound salvage"/>
    <property type="evidence" value="ECO:0007669"/>
    <property type="project" value="UniProtKB-UniRule"/>
</dbReference>
<evidence type="ECO:0000256" key="1">
    <source>
        <dbReference type="ARBA" id="ARBA00010373"/>
    </source>
</evidence>
<reference evidence="9 10" key="1">
    <citation type="submission" date="2016-09" db="EMBL/GenBank/DDBJ databases">
        <title>The complete genome sequences of Rhizobium gallicum, symbiovars gallicum and phaseoli, symbionts associated to common bean (Phaseolus vulgaris).</title>
        <authorList>
            <person name="Bustos P."/>
            <person name="Santamaria R.I."/>
            <person name="Perez-Carrascal O.M."/>
            <person name="Juarez S."/>
            <person name="Lozano L."/>
            <person name="Martinez-Flores I."/>
            <person name="Martinez-Romero E."/>
            <person name="Cevallos M."/>
            <person name="Romero D."/>
            <person name="Davila G."/>
            <person name="Gonzalez V."/>
        </authorList>
    </citation>
    <scope>NUCLEOTIDE SEQUENCE [LARGE SCALE GENOMIC DNA]</scope>
    <source>
        <strain evidence="9 10">8C-3</strain>
    </source>
</reference>
<dbReference type="GO" id="GO:0008973">
    <property type="term" value="F:phosphopentomutase activity"/>
    <property type="evidence" value="ECO:0007669"/>
    <property type="project" value="UniProtKB-UniRule"/>
</dbReference>
<sequence length="406" mass="43363">MARAFLFVLDSFGVGGGPDAAQYGDEGSDTLGHIAEFCAAGAADRQGLRSGPLSLPNLSALGLMQIARTATGRAPAGMPVPDKVYGIHGCANEISRGKDTPSGHWEIAGTPVTFDWGYFPTEGEAFPSQFLEALCNAAEVPGILGNCHASGTEIIARLGEEHIRTGKPICYTSSDSVFQVAAHETHFGLDRLLGFCRIARTLLDSHNIGRVIARPFVGETPSTFERTGNRRDFSVPPPEPTLLDRLVNAQRKVHAIGKIGDIFAHQGVSRVIKANGNDALMDASLAAMEAAEDGDLVFTNFVDFDMVYGHRRDVAGYAAALEAFDARLPDVHRKLAPGDLVVLTADHGCDPTWRGTDHTRERVPIIAYGPGLKSRDIGIRSTYADIGETVARHLGIAAGPHGRSFL</sequence>
<keyword evidence="2 6" id="KW-0963">Cytoplasm</keyword>
<dbReference type="UniPathway" id="UPA00087">
    <property type="reaction ID" value="UER00173"/>
</dbReference>
<dbReference type="NCBIfam" id="TIGR01696">
    <property type="entry name" value="deoB"/>
    <property type="match status" value="1"/>
</dbReference>
<evidence type="ECO:0000256" key="5">
    <source>
        <dbReference type="ARBA" id="ARBA00023235"/>
    </source>
</evidence>
<proteinExistence type="inferred from homology"/>
<dbReference type="Proteomes" id="UP000185109">
    <property type="component" value="Chromosome"/>
</dbReference>
<dbReference type="GO" id="GO:0030145">
    <property type="term" value="F:manganese ion binding"/>
    <property type="evidence" value="ECO:0007669"/>
    <property type="project" value="UniProtKB-UniRule"/>
</dbReference>
<dbReference type="AlphaFoldDB" id="A0A1L5NZ21"/>
<dbReference type="EMBL" id="CP017241">
    <property type="protein sequence ID" value="APO73086.1"/>
    <property type="molecule type" value="Genomic_DNA"/>
</dbReference>
<keyword evidence="5 6" id="KW-0413">Isomerase</keyword>
<dbReference type="InterPro" id="IPR006124">
    <property type="entry name" value="Metalloenzyme"/>
</dbReference>
<dbReference type="InterPro" id="IPR017850">
    <property type="entry name" value="Alkaline_phosphatase_core_sf"/>
</dbReference>
<dbReference type="GO" id="GO:0006015">
    <property type="term" value="P:5-phosphoribose 1-diphosphate biosynthetic process"/>
    <property type="evidence" value="ECO:0007669"/>
    <property type="project" value="UniProtKB-UniPathway"/>
</dbReference>
<feature type="binding site" evidence="6">
    <location>
        <position position="10"/>
    </location>
    <ligand>
        <name>Mn(2+)</name>
        <dbReference type="ChEBI" id="CHEBI:29035"/>
        <label>1</label>
    </ligand>
</feature>
<feature type="domain" description="Metalloenzyme" evidence="8">
    <location>
        <begin position="3"/>
        <end position="396"/>
    </location>
</feature>
<evidence type="ECO:0000256" key="7">
    <source>
        <dbReference type="NCBIfam" id="TIGR01696"/>
    </source>
</evidence>
<comment type="cofactor">
    <cofactor evidence="6">
        <name>Mn(2+)</name>
        <dbReference type="ChEBI" id="CHEBI:29035"/>
    </cofactor>
    <text evidence="6">Binds 2 manganese ions.</text>
</comment>
<evidence type="ECO:0000256" key="2">
    <source>
        <dbReference type="ARBA" id="ARBA00022490"/>
    </source>
</evidence>
<evidence type="ECO:0000256" key="4">
    <source>
        <dbReference type="ARBA" id="ARBA00023211"/>
    </source>
</evidence>
<comment type="similarity">
    <text evidence="1 6">Belongs to the phosphopentomutase family.</text>
</comment>
<feature type="binding site" evidence="6">
    <location>
        <position position="358"/>
    </location>
    <ligand>
        <name>Mn(2+)</name>
        <dbReference type="ChEBI" id="CHEBI:29035"/>
        <label>2</label>
    </ligand>
</feature>
<evidence type="ECO:0000313" key="9">
    <source>
        <dbReference type="EMBL" id="APO73086.1"/>
    </source>
</evidence>
<feature type="binding site" evidence="6">
    <location>
        <position position="347"/>
    </location>
    <ligand>
        <name>Mn(2+)</name>
        <dbReference type="ChEBI" id="CHEBI:29035"/>
        <label>1</label>
    </ligand>
</feature>
<feature type="binding site" evidence="6">
    <location>
        <position position="310"/>
    </location>
    <ligand>
        <name>Mn(2+)</name>
        <dbReference type="ChEBI" id="CHEBI:29035"/>
        <label>2</label>
    </ligand>
</feature>
<dbReference type="SUPFAM" id="SSF53649">
    <property type="entry name" value="Alkaline phosphatase-like"/>
    <property type="match status" value="1"/>
</dbReference>